<dbReference type="GO" id="GO:0003714">
    <property type="term" value="F:transcription corepressor activity"/>
    <property type="evidence" value="ECO:0007669"/>
    <property type="project" value="TreeGrafter"/>
</dbReference>
<evidence type="ECO:0000259" key="8">
    <source>
        <dbReference type="PROSITE" id="PS51059"/>
    </source>
</evidence>
<feature type="domain" description="Macro" evidence="9">
    <location>
        <begin position="36"/>
        <end position="201"/>
    </location>
</feature>
<reference evidence="10" key="1">
    <citation type="submission" date="2025-08" db="UniProtKB">
        <authorList>
            <consortium name="Ensembl"/>
        </authorList>
    </citation>
    <scope>IDENTIFICATION</scope>
</reference>
<keyword evidence="3 7" id="KW-0808">Transferase</keyword>
<reference evidence="10" key="2">
    <citation type="submission" date="2025-09" db="UniProtKB">
        <authorList>
            <consortium name="Ensembl"/>
        </authorList>
    </citation>
    <scope>IDENTIFICATION</scope>
</reference>
<keyword evidence="2 7" id="KW-0328">Glycosyltransferase</keyword>
<dbReference type="PANTHER" id="PTHR14453">
    <property type="entry name" value="PARP/ZINC FINGER CCCH TYPE DOMAIN CONTAINING PROTEIN"/>
    <property type="match status" value="1"/>
</dbReference>
<dbReference type="Gene3D" id="3.90.228.10">
    <property type="match status" value="1"/>
</dbReference>
<evidence type="ECO:0000256" key="5">
    <source>
        <dbReference type="ARBA" id="ARBA00023242"/>
    </source>
</evidence>
<dbReference type="InterPro" id="IPR002589">
    <property type="entry name" value="Macro_dom"/>
</dbReference>
<dbReference type="Pfam" id="PF01661">
    <property type="entry name" value="Macro"/>
    <property type="match status" value="1"/>
</dbReference>
<dbReference type="SUPFAM" id="SSF52949">
    <property type="entry name" value="Macro domain-like"/>
    <property type="match status" value="1"/>
</dbReference>
<keyword evidence="5" id="KW-0539">Nucleus</keyword>
<dbReference type="Ensembl" id="ENSPKIT00000035646.1">
    <property type="protein sequence ID" value="ENSPKIP00000018814.1"/>
    <property type="gene ID" value="ENSPKIG00000004064.1"/>
</dbReference>
<dbReference type="SMART" id="SM00506">
    <property type="entry name" value="A1pp"/>
    <property type="match status" value="1"/>
</dbReference>
<evidence type="ECO:0000256" key="7">
    <source>
        <dbReference type="RuleBase" id="RU362114"/>
    </source>
</evidence>
<evidence type="ECO:0000313" key="10">
    <source>
        <dbReference type="Ensembl" id="ENSPKIP00000018814.1"/>
    </source>
</evidence>
<organism evidence="10 11">
    <name type="scientific">Paramormyrops kingsleyae</name>
    <dbReference type="NCBI Taxonomy" id="1676925"/>
    <lineage>
        <taxon>Eukaryota</taxon>
        <taxon>Metazoa</taxon>
        <taxon>Chordata</taxon>
        <taxon>Craniata</taxon>
        <taxon>Vertebrata</taxon>
        <taxon>Euteleostomi</taxon>
        <taxon>Actinopterygii</taxon>
        <taxon>Neopterygii</taxon>
        <taxon>Teleostei</taxon>
        <taxon>Osteoglossocephala</taxon>
        <taxon>Osteoglossomorpha</taxon>
        <taxon>Osteoglossiformes</taxon>
        <taxon>Mormyridae</taxon>
        <taxon>Paramormyrops</taxon>
    </lineage>
</organism>
<dbReference type="GO" id="GO:0003950">
    <property type="term" value="F:NAD+ poly-ADP-ribosyltransferase activity"/>
    <property type="evidence" value="ECO:0007669"/>
    <property type="project" value="UniProtKB-UniRule"/>
</dbReference>
<dbReference type="Proteomes" id="UP000261540">
    <property type="component" value="Unplaced"/>
</dbReference>
<evidence type="ECO:0000259" key="9">
    <source>
        <dbReference type="PROSITE" id="PS51154"/>
    </source>
</evidence>
<evidence type="ECO:0000256" key="6">
    <source>
        <dbReference type="ARBA" id="ARBA00024347"/>
    </source>
</evidence>
<dbReference type="GO" id="GO:0005737">
    <property type="term" value="C:cytoplasm"/>
    <property type="evidence" value="ECO:0007669"/>
    <property type="project" value="TreeGrafter"/>
</dbReference>
<sequence length="353" mass="38925">MIHGFKPFDMTISSHVYAEHLSSYLDCPSSWPGTSLTPVSRVLVGSMLVMLKKGDITQEKVDAIVNSTNSTLNLQTGVSGAILKAAGNSVVDECKALGTQPSDGLVVTKPGKLPVKHIVHMVGQTTDKAITSSMCKVLKACNDIKVQSVSFPALGTGMQMEINHTPPTWTKMAGKNYIVVPLVATSQEYQNISKDFIIERLQHDVLWQSYSVRKQAIDKKYPKNPNEQMLYHGTTKEICQKINAYGFNRSFCGRNATKYGLGTYFAKEAYYSCYDSYSSPDDQGQKYIYRARVLTGKPCLGESGLKEPKALNPNDPQAGLHDCAVDKLQNPFIFVVFCDSGAYPEYLITFKAV</sequence>
<comment type="similarity">
    <text evidence="6">Belongs to the ARTD/PARP family.</text>
</comment>
<keyword evidence="11" id="KW-1185">Reference proteome</keyword>
<name>A0A3B3RK28_9TELE</name>
<dbReference type="Gene3D" id="3.40.220.10">
    <property type="entry name" value="Leucine Aminopeptidase, subunit E, domain 1"/>
    <property type="match status" value="1"/>
</dbReference>
<accession>A0A3B3RK28</accession>
<dbReference type="SUPFAM" id="SSF56399">
    <property type="entry name" value="ADP-ribosylation"/>
    <property type="match status" value="1"/>
</dbReference>
<dbReference type="GO" id="GO:0070212">
    <property type="term" value="P:protein poly-ADP-ribosylation"/>
    <property type="evidence" value="ECO:0007669"/>
    <property type="project" value="TreeGrafter"/>
</dbReference>
<dbReference type="GeneTree" id="ENSGT00940000165390"/>
<dbReference type="GO" id="GO:0005634">
    <property type="term" value="C:nucleus"/>
    <property type="evidence" value="ECO:0007669"/>
    <property type="project" value="UniProtKB-SubCell"/>
</dbReference>
<evidence type="ECO:0000256" key="2">
    <source>
        <dbReference type="ARBA" id="ARBA00022676"/>
    </source>
</evidence>
<comment type="subcellular location">
    <subcellularLocation>
        <location evidence="1">Nucleus</location>
    </subcellularLocation>
</comment>
<dbReference type="PROSITE" id="PS51154">
    <property type="entry name" value="MACRO"/>
    <property type="match status" value="1"/>
</dbReference>
<dbReference type="GO" id="GO:0010629">
    <property type="term" value="P:negative regulation of gene expression"/>
    <property type="evidence" value="ECO:0007669"/>
    <property type="project" value="TreeGrafter"/>
</dbReference>
<proteinExistence type="inferred from homology"/>
<evidence type="ECO:0000256" key="3">
    <source>
        <dbReference type="ARBA" id="ARBA00022679"/>
    </source>
</evidence>
<evidence type="ECO:0000256" key="4">
    <source>
        <dbReference type="ARBA" id="ARBA00023027"/>
    </source>
</evidence>
<dbReference type="InterPro" id="IPR043472">
    <property type="entry name" value="Macro_dom-like"/>
</dbReference>
<dbReference type="AlphaFoldDB" id="A0A3B3RK28"/>
<evidence type="ECO:0000313" key="11">
    <source>
        <dbReference type="Proteomes" id="UP000261540"/>
    </source>
</evidence>
<dbReference type="PANTHER" id="PTHR14453:SF101">
    <property type="entry name" value="POLY [ADP-RIBOSE] POLYMERASE"/>
    <property type="match status" value="1"/>
</dbReference>
<dbReference type="EC" id="2.4.2.-" evidence="7"/>
<evidence type="ECO:0000256" key="1">
    <source>
        <dbReference type="ARBA" id="ARBA00004123"/>
    </source>
</evidence>
<dbReference type="InterPro" id="IPR052056">
    <property type="entry name" value="Mono-ARTD/PARP"/>
</dbReference>
<dbReference type="Pfam" id="PF00644">
    <property type="entry name" value="PARP"/>
    <property type="match status" value="1"/>
</dbReference>
<dbReference type="GO" id="GO:1990404">
    <property type="term" value="F:NAD+-protein mono-ADP-ribosyltransferase activity"/>
    <property type="evidence" value="ECO:0007669"/>
    <property type="project" value="TreeGrafter"/>
</dbReference>
<feature type="domain" description="PARP catalytic" evidence="8">
    <location>
        <begin position="165"/>
        <end position="353"/>
    </location>
</feature>
<dbReference type="PROSITE" id="PS51059">
    <property type="entry name" value="PARP_CATALYTIC"/>
    <property type="match status" value="1"/>
</dbReference>
<keyword evidence="4 7" id="KW-0520">NAD</keyword>
<dbReference type="InterPro" id="IPR012317">
    <property type="entry name" value="Poly(ADP-ribose)pol_cat_dom"/>
</dbReference>
<protein>
    <recommendedName>
        <fullName evidence="7">Poly [ADP-ribose] polymerase</fullName>
        <shortName evidence="7">PARP</shortName>
        <ecNumber evidence="7">2.4.2.-</ecNumber>
    </recommendedName>
</protein>